<dbReference type="Proteomes" id="UP000241818">
    <property type="component" value="Unassembled WGS sequence"/>
</dbReference>
<name>A0A2T3AZM7_AMORE</name>
<keyword evidence="4" id="KW-1185">Reference proteome</keyword>
<feature type="domain" description="Thioredoxin-like fold" evidence="2">
    <location>
        <begin position="26"/>
        <end position="126"/>
    </location>
</feature>
<reference evidence="3 4" key="1">
    <citation type="journal article" date="2018" name="New Phytol.">
        <title>Comparative genomics and transcriptomics depict ericoid mycorrhizal fungi as versatile saprotrophs and plant mutualists.</title>
        <authorList>
            <person name="Martino E."/>
            <person name="Morin E."/>
            <person name="Grelet G.A."/>
            <person name="Kuo A."/>
            <person name="Kohler A."/>
            <person name="Daghino S."/>
            <person name="Barry K.W."/>
            <person name="Cichocki N."/>
            <person name="Clum A."/>
            <person name="Dockter R.B."/>
            <person name="Hainaut M."/>
            <person name="Kuo R.C."/>
            <person name="LaButti K."/>
            <person name="Lindahl B.D."/>
            <person name="Lindquist E.A."/>
            <person name="Lipzen A."/>
            <person name="Khouja H.R."/>
            <person name="Magnuson J."/>
            <person name="Murat C."/>
            <person name="Ohm R.A."/>
            <person name="Singer S.W."/>
            <person name="Spatafora J.W."/>
            <person name="Wang M."/>
            <person name="Veneault-Fourrey C."/>
            <person name="Henrissat B."/>
            <person name="Grigoriev I.V."/>
            <person name="Martin F.M."/>
            <person name="Perotto S."/>
        </authorList>
    </citation>
    <scope>NUCLEOTIDE SEQUENCE [LARGE SCALE GENOMIC DNA]</scope>
    <source>
        <strain evidence="3 4">ATCC 22711</strain>
    </source>
</reference>
<dbReference type="InterPro" id="IPR026928">
    <property type="entry name" value="FAX/IsoI-like"/>
</dbReference>
<dbReference type="InterPro" id="IPR050931">
    <property type="entry name" value="Mito_Protein_Transport_Metaxin"/>
</dbReference>
<dbReference type="SFLD" id="SFLDG01180">
    <property type="entry name" value="SUF1"/>
    <property type="match status" value="1"/>
</dbReference>
<sequence>MASHESQPDITLYRGFRGSGAYTWSPFVTKLEARLRFAGLSYHTEAGSLLQAPKGKIPYVAISRMDSGPMVLGDSTLIARKLIGDGLAEDLNANLSPTERAHDLAIRALLEEKLYFCVAYERWHENYYTMRAKIFEALPYPAQVLVGLLAYRKTMKTAWGQGIGRLSPEEIHALVQETWENINALLIESKRKKTETSATDATFWILGGSKPSEADAALFGFIVSALVCTAGPRNRKVVKSFPVLESYARAIHDRYFPDYSLWE</sequence>
<dbReference type="OrthoDB" id="5809458at2759"/>
<dbReference type="PANTHER" id="PTHR12289">
    <property type="entry name" value="METAXIN RELATED"/>
    <property type="match status" value="1"/>
</dbReference>
<dbReference type="GO" id="GO:0005737">
    <property type="term" value="C:cytoplasm"/>
    <property type="evidence" value="ECO:0007669"/>
    <property type="project" value="TreeGrafter"/>
</dbReference>
<dbReference type="SFLD" id="SFLDG01200">
    <property type="entry name" value="SUF1.1"/>
    <property type="match status" value="1"/>
</dbReference>
<dbReference type="InterPro" id="IPR012336">
    <property type="entry name" value="Thioredoxin-like_fold"/>
</dbReference>
<evidence type="ECO:0000256" key="1">
    <source>
        <dbReference type="ARBA" id="ARBA00006475"/>
    </source>
</evidence>
<gene>
    <name evidence="3" type="ORF">M430DRAFT_42574</name>
</gene>
<dbReference type="RefSeq" id="XP_024720071.1">
    <property type="nucleotide sequence ID" value="XM_024867569.1"/>
</dbReference>
<evidence type="ECO:0000313" key="4">
    <source>
        <dbReference type="Proteomes" id="UP000241818"/>
    </source>
</evidence>
<protein>
    <recommendedName>
        <fullName evidence="2">Thioredoxin-like fold domain-containing protein</fullName>
    </recommendedName>
</protein>
<dbReference type="AlphaFoldDB" id="A0A2T3AZM7"/>
<evidence type="ECO:0000313" key="3">
    <source>
        <dbReference type="EMBL" id="PSS16563.1"/>
    </source>
</evidence>
<evidence type="ECO:0000259" key="2">
    <source>
        <dbReference type="Pfam" id="PF17172"/>
    </source>
</evidence>
<dbReference type="InterPro" id="IPR040079">
    <property type="entry name" value="Glutathione_S-Trfase"/>
</dbReference>
<dbReference type="GeneID" id="36575650"/>
<accession>A0A2T3AZM7</accession>
<dbReference type="Pfam" id="PF17172">
    <property type="entry name" value="GST_N_4"/>
    <property type="match status" value="1"/>
</dbReference>
<dbReference type="EMBL" id="KZ679012">
    <property type="protein sequence ID" value="PSS16563.1"/>
    <property type="molecule type" value="Genomic_DNA"/>
</dbReference>
<dbReference type="STRING" id="857342.A0A2T3AZM7"/>
<dbReference type="SFLD" id="SFLDS00019">
    <property type="entry name" value="Glutathione_Transferase_(cytos"/>
    <property type="match status" value="1"/>
</dbReference>
<dbReference type="InParanoid" id="A0A2T3AZM7"/>
<comment type="similarity">
    <text evidence="1">Belongs to the FAX family.</text>
</comment>
<proteinExistence type="inferred from homology"/>
<dbReference type="PANTHER" id="PTHR12289:SF41">
    <property type="entry name" value="FAILED AXON CONNECTIONS-RELATED"/>
    <property type="match status" value="1"/>
</dbReference>
<organism evidence="3 4">
    <name type="scientific">Amorphotheca resinae ATCC 22711</name>
    <dbReference type="NCBI Taxonomy" id="857342"/>
    <lineage>
        <taxon>Eukaryota</taxon>
        <taxon>Fungi</taxon>
        <taxon>Dikarya</taxon>
        <taxon>Ascomycota</taxon>
        <taxon>Pezizomycotina</taxon>
        <taxon>Leotiomycetes</taxon>
        <taxon>Helotiales</taxon>
        <taxon>Amorphothecaceae</taxon>
        <taxon>Amorphotheca</taxon>
    </lineage>
</organism>